<reference evidence="9" key="1">
    <citation type="submission" date="2025-08" db="UniProtKB">
        <authorList>
            <consortium name="Ensembl"/>
        </authorList>
    </citation>
    <scope>IDENTIFICATION</scope>
</reference>
<keyword evidence="5" id="KW-0379">Hydroxylation</keyword>
<feature type="chain" id="PRO_5034381943" evidence="7">
    <location>
        <begin position="30"/>
        <end position="251"/>
    </location>
</feature>
<feature type="domain" description="C1q" evidence="8">
    <location>
        <begin position="121"/>
        <end position="251"/>
    </location>
</feature>
<evidence type="ECO:0000259" key="8">
    <source>
        <dbReference type="PROSITE" id="PS50871"/>
    </source>
</evidence>
<evidence type="ECO:0000256" key="4">
    <source>
        <dbReference type="ARBA" id="ARBA00023119"/>
    </source>
</evidence>
<evidence type="ECO:0000256" key="1">
    <source>
        <dbReference type="ARBA" id="ARBA00004613"/>
    </source>
</evidence>
<evidence type="ECO:0000313" key="9">
    <source>
        <dbReference type="Ensembl" id="ENSCPGP00000006413.1"/>
    </source>
</evidence>
<proteinExistence type="predicted"/>
<name>A0A8C3JE14_9CHAR</name>
<dbReference type="Pfam" id="PF01391">
    <property type="entry name" value="Collagen"/>
    <property type="match status" value="1"/>
</dbReference>
<feature type="signal peptide" evidence="7">
    <location>
        <begin position="1"/>
        <end position="29"/>
    </location>
</feature>
<evidence type="ECO:0000256" key="2">
    <source>
        <dbReference type="ARBA" id="ARBA00022525"/>
    </source>
</evidence>
<dbReference type="AlphaFoldDB" id="A0A8C3JE14"/>
<dbReference type="GO" id="GO:0005581">
    <property type="term" value="C:collagen trimer"/>
    <property type="evidence" value="ECO:0007669"/>
    <property type="project" value="UniProtKB-KW"/>
</dbReference>
<accession>A0A8C3JE14</accession>
<dbReference type="Proteomes" id="UP000694419">
    <property type="component" value="Unplaced"/>
</dbReference>
<dbReference type="PRINTS" id="PR00007">
    <property type="entry name" value="COMPLEMNTC1Q"/>
</dbReference>
<organism evidence="9 10">
    <name type="scientific">Calidris pygmaea</name>
    <name type="common">Spoon-billed sandpiper</name>
    <dbReference type="NCBI Taxonomy" id="425635"/>
    <lineage>
        <taxon>Eukaryota</taxon>
        <taxon>Metazoa</taxon>
        <taxon>Chordata</taxon>
        <taxon>Craniata</taxon>
        <taxon>Vertebrata</taxon>
        <taxon>Euteleostomi</taxon>
        <taxon>Archelosauria</taxon>
        <taxon>Archosauria</taxon>
        <taxon>Dinosauria</taxon>
        <taxon>Saurischia</taxon>
        <taxon>Theropoda</taxon>
        <taxon>Coelurosauria</taxon>
        <taxon>Aves</taxon>
        <taxon>Neognathae</taxon>
        <taxon>Neoaves</taxon>
        <taxon>Charadriiformes</taxon>
        <taxon>Scolopacidae</taxon>
        <taxon>Calidris</taxon>
    </lineage>
</organism>
<dbReference type="Ensembl" id="ENSCPGT00000007063.1">
    <property type="protein sequence ID" value="ENSCPGP00000006413.1"/>
    <property type="gene ID" value="ENSCPGG00000004618.1"/>
</dbReference>
<feature type="compositionally biased region" description="Basic and acidic residues" evidence="6">
    <location>
        <begin position="53"/>
        <end position="63"/>
    </location>
</feature>
<feature type="region of interest" description="Disordered" evidence="6">
    <location>
        <begin position="43"/>
        <end position="128"/>
    </location>
</feature>
<dbReference type="PROSITE" id="PS50871">
    <property type="entry name" value="C1Q"/>
    <property type="match status" value="1"/>
</dbReference>
<dbReference type="InterPro" id="IPR001073">
    <property type="entry name" value="C1q_dom"/>
</dbReference>
<feature type="compositionally biased region" description="Low complexity" evidence="6">
    <location>
        <begin position="86"/>
        <end position="95"/>
    </location>
</feature>
<evidence type="ECO:0000256" key="5">
    <source>
        <dbReference type="ARBA" id="ARBA00023278"/>
    </source>
</evidence>
<keyword evidence="4" id="KW-0176">Collagen</keyword>
<sequence>MLQSTKMRQSFWKQFHLTLTLLLLNLGSAVTGDATSSCYGIPGLPGLPGVPGRDGRDGLKGAKGEPGLPATPVTQGPKGMKGESGNPGLPGKTGPTGPPGPPGDPGMMGKAGEPGMPGSYKQKHQSAFSVTRQTSEHPLKNVPVVFNHVITNTNHDYNTTTGKFTCKIPGLYYFVFHTSQTSNLCVILYKNEIKMANFCDHNTNTIQVSSGGILLRLDFGNQVWLTVNDYSGMVGISNSDSVFSGFLLFPD</sequence>
<evidence type="ECO:0000256" key="3">
    <source>
        <dbReference type="ARBA" id="ARBA00022729"/>
    </source>
</evidence>
<dbReference type="InterPro" id="IPR008983">
    <property type="entry name" value="Tumour_necrosis_fac-like_dom"/>
</dbReference>
<dbReference type="SUPFAM" id="SSF49842">
    <property type="entry name" value="TNF-like"/>
    <property type="match status" value="1"/>
</dbReference>
<dbReference type="SMART" id="SM00110">
    <property type="entry name" value="C1Q"/>
    <property type="match status" value="1"/>
</dbReference>
<keyword evidence="10" id="KW-1185">Reference proteome</keyword>
<comment type="subcellular location">
    <subcellularLocation>
        <location evidence="1">Secreted</location>
    </subcellularLocation>
</comment>
<dbReference type="PANTHER" id="PTHR15427:SF29">
    <property type="entry name" value="COMPLEMENT C1Q SUBCOMPONENT SUBUNIT C"/>
    <property type="match status" value="1"/>
</dbReference>
<dbReference type="InterPro" id="IPR050392">
    <property type="entry name" value="Collagen/C1q_domain"/>
</dbReference>
<keyword evidence="2" id="KW-0964">Secreted</keyword>
<protein>
    <submittedName>
        <fullName evidence="9">Complement C1q C chain</fullName>
    </submittedName>
</protein>
<evidence type="ECO:0000256" key="6">
    <source>
        <dbReference type="SAM" id="MobiDB-lite"/>
    </source>
</evidence>
<dbReference type="FunFam" id="2.60.120.40:FF:000001">
    <property type="entry name" value="Complement C1q B chain"/>
    <property type="match status" value="1"/>
</dbReference>
<dbReference type="Pfam" id="PF00386">
    <property type="entry name" value="C1q"/>
    <property type="match status" value="1"/>
</dbReference>
<evidence type="ECO:0000313" key="10">
    <source>
        <dbReference type="Proteomes" id="UP000694419"/>
    </source>
</evidence>
<dbReference type="PANTHER" id="PTHR15427">
    <property type="entry name" value="EMILIN ELASTIN MICROFIBRIL INTERFACE-LOCATED PROTEIN ELASTIN MICROFIBRIL INTERFACER"/>
    <property type="match status" value="1"/>
</dbReference>
<dbReference type="GO" id="GO:0005576">
    <property type="term" value="C:extracellular region"/>
    <property type="evidence" value="ECO:0007669"/>
    <property type="project" value="UniProtKB-SubCell"/>
</dbReference>
<evidence type="ECO:0000256" key="7">
    <source>
        <dbReference type="SAM" id="SignalP"/>
    </source>
</evidence>
<keyword evidence="3 7" id="KW-0732">Signal</keyword>
<dbReference type="Gene3D" id="2.60.120.40">
    <property type="match status" value="1"/>
</dbReference>
<dbReference type="InterPro" id="IPR008160">
    <property type="entry name" value="Collagen"/>
</dbReference>
<reference evidence="9" key="2">
    <citation type="submission" date="2025-09" db="UniProtKB">
        <authorList>
            <consortium name="Ensembl"/>
        </authorList>
    </citation>
    <scope>IDENTIFICATION</scope>
</reference>